<protein>
    <submittedName>
        <fullName evidence="2">Uncharacterized protein</fullName>
    </submittedName>
</protein>
<sequence>MKNSSIPWKGIGSFIAGFVGVSSLVVAAMSLFFTYNVEKDRLTIDMINHLISVLESTKNDIFYEYPDVPKGKKRIIPGALEDSLKEYSELCNNTKHIEATSNAAQGGAKQLSSGCSKATTRKNARLAVVRRLNYFEGISIAYKKCIINRKMMDESIGDIFVDFFGSSFEYIKHKVEEKGPTAWGPFIELSCDFNNKMEEPDSDITAMCNDDKLNEKLSIKPIGKCFL</sequence>
<proteinExistence type="predicted"/>
<feature type="transmembrane region" description="Helical" evidence="1">
    <location>
        <begin position="12"/>
        <end position="35"/>
    </location>
</feature>
<dbReference type="Pfam" id="PF15956">
    <property type="entry name" value="DUF4760"/>
    <property type="match status" value="1"/>
</dbReference>
<name>A0A450WFL7_9GAMM</name>
<reference evidence="2" key="1">
    <citation type="submission" date="2019-02" db="EMBL/GenBank/DDBJ databases">
        <authorList>
            <person name="Gruber-Vodicka R. H."/>
            <person name="Seah K. B. B."/>
        </authorList>
    </citation>
    <scope>NUCLEOTIDE SEQUENCE</scope>
    <source>
        <strain evidence="2">BECK_S312</strain>
        <strain evidence="3">BECK_S426</strain>
    </source>
</reference>
<evidence type="ECO:0000256" key="1">
    <source>
        <dbReference type="SAM" id="Phobius"/>
    </source>
</evidence>
<evidence type="ECO:0000313" key="2">
    <source>
        <dbReference type="EMBL" id="VFK15866.1"/>
    </source>
</evidence>
<keyword evidence="1" id="KW-1133">Transmembrane helix</keyword>
<dbReference type="EMBL" id="CAADFP010000137">
    <property type="protein sequence ID" value="VFK31387.1"/>
    <property type="molecule type" value="Genomic_DNA"/>
</dbReference>
<keyword evidence="1" id="KW-0812">Transmembrane</keyword>
<dbReference type="AlphaFoldDB" id="A0A450WFL7"/>
<gene>
    <name evidence="2" type="ORF">BECKLPF1236A_GA0070988_1013410</name>
    <name evidence="3" type="ORF">BECKLPF1236C_GA0070990_1013710</name>
</gene>
<accession>A0A450WFL7</accession>
<organism evidence="2">
    <name type="scientific">Candidatus Kentrum sp. LPFa</name>
    <dbReference type="NCBI Taxonomy" id="2126335"/>
    <lineage>
        <taxon>Bacteria</taxon>
        <taxon>Pseudomonadati</taxon>
        <taxon>Pseudomonadota</taxon>
        <taxon>Gammaproteobacteria</taxon>
        <taxon>Candidatus Kentrum</taxon>
    </lineage>
</organism>
<dbReference type="EMBL" id="CAADFM010000134">
    <property type="protein sequence ID" value="VFK15866.1"/>
    <property type="molecule type" value="Genomic_DNA"/>
</dbReference>
<keyword evidence="1" id="KW-0472">Membrane</keyword>
<evidence type="ECO:0000313" key="3">
    <source>
        <dbReference type="EMBL" id="VFK31387.1"/>
    </source>
</evidence>
<dbReference type="InterPro" id="IPR031876">
    <property type="entry name" value="DUF4760"/>
</dbReference>